<evidence type="ECO:0000256" key="1">
    <source>
        <dbReference type="ARBA" id="ARBA00023186"/>
    </source>
</evidence>
<protein>
    <submittedName>
        <fullName evidence="4">J domain-containing protein</fullName>
    </submittedName>
</protein>
<organism evidence="3 4">
    <name type="scientific">Panagrellus redivivus</name>
    <name type="common">Microworm</name>
    <dbReference type="NCBI Taxonomy" id="6233"/>
    <lineage>
        <taxon>Eukaryota</taxon>
        <taxon>Metazoa</taxon>
        <taxon>Ecdysozoa</taxon>
        <taxon>Nematoda</taxon>
        <taxon>Chromadorea</taxon>
        <taxon>Rhabditida</taxon>
        <taxon>Tylenchina</taxon>
        <taxon>Panagrolaimomorpha</taxon>
        <taxon>Panagrolaimoidea</taxon>
        <taxon>Panagrolaimidae</taxon>
        <taxon>Panagrellus</taxon>
    </lineage>
</organism>
<dbReference type="PANTHER" id="PTHR44500">
    <property type="entry name" value="DNAJ HOMOLOG SUBFAMILY C MEMBER 12"/>
    <property type="match status" value="1"/>
</dbReference>
<dbReference type="SMART" id="SM00271">
    <property type="entry name" value="DnaJ"/>
    <property type="match status" value="1"/>
</dbReference>
<accession>A0A7E4V9G0</accession>
<dbReference type="Pfam" id="PF00226">
    <property type="entry name" value="DnaJ"/>
    <property type="match status" value="1"/>
</dbReference>
<dbReference type="PROSITE" id="PS50076">
    <property type="entry name" value="DNAJ_2"/>
    <property type="match status" value="1"/>
</dbReference>
<dbReference type="SUPFAM" id="SSF46565">
    <property type="entry name" value="Chaperone J-domain"/>
    <property type="match status" value="1"/>
</dbReference>
<proteinExistence type="predicted"/>
<dbReference type="PANTHER" id="PTHR44500:SF1">
    <property type="entry name" value="DNAJ HOMOLOG SUBFAMILY C MEMBER 12"/>
    <property type="match status" value="1"/>
</dbReference>
<dbReference type="WBParaSite" id="Pan_g18210.t1">
    <property type="protein sequence ID" value="Pan_g18210.t1"/>
    <property type="gene ID" value="Pan_g18210"/>
</dbReference>
<keyword evidence="1" id="KW-0143">Chaperone</keyword>
<feature type="domain" description="J" evidence="2">
    <location>
        <begin position="3"/>
        <end position="71"/>
    </location>
</feature>
<evidence type="ECO:0000259" key="2">
    <source>
        <dbReference type="PROSITE" id="PS50076"/>
    </source>
</evidence>
<name>A0A7E4V9G0_PANRE</name>
<reference evidence="4" key="2">
    <citation type="submission" date="2020-10" db="UniProtKB">
        <authorList>
            <consortium name="WormBaseParasite"/>
        </authorList>
    </citation>
    <scope>IDENTIFICATION</scope>
</reference>
<dbReference type="Gene3D" id="1.10.287.110">
    <property type="entry name" value="DnaJ domain"/>
    <property type="match status" value="1"/>
</dbReference>
<evidence type="ECO:0000313" key="4">
    <source>
        <dbReference type="WBParaSite" id="Pan_g18210.t1"/>
    </source>
</evidence>
<sequence>MSNLYALLGCAPSSTTEQIQAEFRSRVVNMHPDKFDSPEDKARAEESFRDLYTAKDILCDPSKRKHYDMYLTMGSQMPLKEWMDNQNKLQQTLHWAAPTNSVQMIAPSHPEPNYVKPDGWKRHESPTISAFRNYRI</sequence>
<keyword evidence="3" id="KW-1185">Reference proteome</keyword>
<dbReference type="PRINTS" id="PR00625">
    <property type="entry name" value="JDOMAIN"/>
</dbReference>
<dbReference type="InterPro" id="IPR001623">
    <property type="entry name" value="DnaJ_domain"/>
</dbReference>
<dbReference type="InterPro" id="IPR029827">
    <property type="entry name" value="JDP1-like"/>
</dbReference>
<dbReference type="AlphaFoldDB" id="A0A7E4V9G0"/>
<reference evidence="3" key="1">
    <citation type="journal article" date="2013" name="Genetics">
        <title>The draft genome and transcriptome of Panagrellus redivivus are shaped by the harsh demands of a free-living lifestyle.</title>
        <authorList>
            <person name="Srinivasan J."/>
            <person name="Dillman A.R."/>
            <person name="Macchietto M.G."/>
            <person name="Heikkinen L."/>
            <person name="Lakso M."/>
            <person name="Fracchia K.M."/>
            <person name="Antoshechkin I."/>
            <person name="Mortazavi A."/>
            <person name="Wong G."/>
            <person name="Sternberg P.W."/>
        </authorList>
    </citation>
    <scope>NUCLEOTIDE SEQUENCE [LARGE SCALE GENOMIC DNA]</scope>
    <source>
        <strain evidence="3">MT8872</strain>
    </source>
</reference>
<dbReference type="GO" id="GO:0005737">
    <property type="term" value="C:cytoplasm"/>
    <property type="evidence" value="ECO:0007669"/>
    <property type="project" value="TreeGrafter"/>
</dbReference>
<evidence type="ECO:0000313" key="3">
    <source>
        <dbReference type="Proteomes" id="UP000492821"/>
    </source>
</evidence>
<dbReference type="InterPro" id="IPR036869">
    <property type="entry name" value="J_dom_sf"/>
</dbReference>
<dbReference type="CDD" id="cd06257">
    <property type="entry name" value="DnaJ"/>
    <property type="match status" value="1"/>
</dbReference>
<dbReference type="Proteomes" id="UP000492821">
    <property type="component" value="Unassembled WGS sequence"/>
</dbReference>